<dbReference type="PANTHER" id="PTHR24637:SF428">
    <property type="entry name" value="SCAVENGER RECEPTOR CLASS A MEMBER 3"/>
    <property type="match status" value="1"/>
</dbReference>
<comment type="caution">
    <text evidence="2">The sequence shown here is derived from an EMBL/GenBank/DDBJ whole genome shotgun (WGS) entry which is preliminary data.</text>
</comment>
<dbReference type="Pfam" id="PF01391">
    <property type="entry name" value="Collagen"/>
    <property type="match status" value="1"/>
</dbReference>
<sequence length="276" mass="27300">MGPQGPAGNDGLDGATGPMGPQGPAGNDGLDGATGPMGPQGPAGNDGLDGATGPMGPQGPAGNDGLDGATGPMGPQGPAGNDGLDGATGPMGPQGPAGLLTSGTQYGNTPYWNGSYWVTNNNNLFNNGGSIGIGTNSPDAKLDVEGNIRIADGTQGNRKVLMSDGNGNASWNKITSGYVLIGDVASGISTAVGGDIAFASKSNSGSSSTITVNFADQGNTNFIPMVSLVSLGTADDDNDVETPVILNVTSSSLDIFLNETNGTTQDLRINVILMPF</sequence>
<dbReference type="PATRIC" id="fig|1341181.4.peg.2179"/>
<protein>
    <submittedName>
        <fullName evidence="2">Uncharacterized protein</fullName>
    </submittedName>
</protein>
<gene>
    <name evidence="2" type="ORF">FLJC2902T_22140</name>
</gene>
<evidence type="ECO:0000313" key="3">
    <source>
        <dbReference type="Proteomes" id="UP000018004"/>
    </source>
</evidence>
<dbReference type="eggNOG" id="COG2931">
    <property type="taxonomic scope" value="Bacteria"/>
</dbReference>
<organism evidence="2 3">
    <name type="scientific">Flavobacterium limnosediminis JC2902</name>
    <dbReference type="NCBI Taxonomy" id="1341181"/>
    <lineage>
        <taxon>Bacteria</taxon>
        <taxon>Pseudomonadati</taxon>
        <taxon>Bacteroidota</taxon>
        <taxon>Flavobacteriia</taxon>
        <taxon>Flavobacteriales</taxon>
        <taxon>Flavobacteriaceae</taxon>
        <taxon>Flavobacterium</taxon>
    </lineage>
</organism>
<dbReference type="Proteomes" id="UP000018004">
    <property type="component" value="Unassembled WGS sequence"/>
</dbReference>
<feature type="region of interest" description="Disordered" evidence="1">
    <location>
        <begin position="1"/>
        <end position="102"/>
    </location>
</feature>
<evidence type="ECO:0000313" key="2">
    <source>
        <dbReference type="EMBL" id="ESU27240.1"/>
    </source>
</evidence>
<dbReference type="InterPro" id="IPR008160">
    <property type="entry name" value="Collagen"/>
</dbReference>
<dbReference type="STRING" id="1341181.FLJC2902T_22140"/>
<name>V6SS49_9FLAO</name>
<reference evidence="2 3" key="1">
    <citation type="submission" date="2013-08" db="EMBL/GenBank/DDBJ databases">
        <title>Flavobacterium limnosediminis JC2902 genome sequencing.</title>
        <authorList>
            <person name="Lee K."/>
            <person name="Yi H."/>
            <person name="Park S."/>
            <person name="Chun J."/>
        </authorList>
    </citation>
    <scope>NUCLEOTIDE SEQUENCE [LARGE SCALE GENOMIC DNA]</scope>
    <source>
        <strain evidence="2 3">JC2902</strain>
    </source>
</reference>
<dbReference type="EMBL" id="AVGG01000012">
    <property type="protein sequence ID" value="ESU27240.1"/>
    <property type="molecule type" value="Genomic_DNA"/>
</dbReference>
<dbReference type="AlphaFoldDB" id="V6SS49"/>
<evidence type="ECO:0000256" key="1">
    <source>
        <dbReference type="SAM" id="MobiDB-lite"/>
    </source>
</evidence>
<dbReference type="PANTHER" id="PTHR24637">
    <property type="entry name" value="COLLAGEN"/>
    <property type="match status" value="1"/>
</dbReference>
<dbReference type="eggNOG" id="COG5295">
    <property type="taxonomic scope" value="Bacteria"/>
</dbReference>
<keyword evidence="3" id="KW-1185">Reference proteome</keyword>
<proteinExistence type="predicted"/>
<accession>V6SS49</accession>